<dbReference type="EMBL" id="LVJN01000020">
    <property type="protein sequence ID" value="OSM02506.1"/>
    <property type="molecule type" value="Genomic_DNA"/>
</dbReference>
<dbReference type="OrthoDB" id="9816424at2"/>
<evidence type="ECO:0008006" key="3">
    <source>
        <dbReference type="Google" id="ProtNLM"/>
    </source>
</evidence>
<dbReference type="Pfam" id="PF13578">
    <property type="entry name" value="Methyltransf_24"/>
    <property type="match status" value="1"/>
</dbReference>
<dbReference type="Gene3D" id="3.40.50.150">
    <property type="entry name" value="Vaccinia Virus protein VP39"/>
    <property type="match status" value="1"/>
</dbReference>
<dbReference type="InterPro" id="IPR029063">
    <property type="entry name" value="SAM-dependent_MTases_sf"/>
</dbReference>
<gene>
    <name evidence="1" type="ORF">MAIT1_02656</name>
</gene>
<dbReference type="AlphaFoldDB" id="A0A1Y2K4D8"/>
<dbReference type="STRING" id="1434232.MAIT1_02656"/>
<accession>A0A1Y2K4D8</accession>
<dbReference type="SUPFAM" id="SSF53335">
    <property type="entry name" value="S-adenosyl-L-methionine-dependent methyltransferases"/>
    <property type="match status" value="1"/>
</dbReference>
<dbReference type="Proteomes" id="UP000194003">
    <property type="component" value="Unassembled WGS sequence"/>
</dbReference>
<dbReference type="RefSeq" id="WP_085445360.1">
    <property type="nucleotide sequence ID" value="NZ_LVJN01000020.1"/>
</dbReference>
<comment type="caution">
    <text evidence="1">The sequence shown here is derived from an EMBL/GenBank/DDBJ whole genome shotgun (WGS) entry which is preliminary data.</text>
</comment>
<protein>
    <recommendedName>
        <fullName evidence="3">Class I SAM-dependent methyltransferase</fullName>
    </recommendedName>
</protein>
<keyword evidence="2" id="KW-1185">Reference proteome</keyword>
<proteinExistence type="predicted"/>
<reference evidence="1 2" key="1">
    <citation type="journal article" date="2016" name="BMC Genomics">
        <title>Combined genomic and structural analyses of a cultured magnetotactic bacterium reveals its niche adaptation to a dynamic environment.</title>
        <authorList>
            <person name="Araujo A.C."/>
            <person name="Morillo V."/>
            <person name="Cypriano J."/>
            <person name="Teixeira L.C."/>
            <person name="Leao P."/>
            <person name="Lyra S."/>
            <person name="Almeida L.G."/>
            <person name="Bazylinski D.A."/>
            <person name="Vasconcellos A.T."/>
            <person name="Abreu F."/>
            <person name="Lins U."/>
        </authorList>
    </citation>
    <scope>NUCLEOTIDE SEQUENCE [LARGE SCALE GENOMIC DNA]</scope>
    <source>
        <strain evidence="1 2">IT-1</strain>
    </source>
</reference>
<evidence type="ECO:0000313" key="1">
    <source>
        <dbReference type="EMBL" id="OSM02506.1"/>
    </source>
</evidence>
<organism evidence="1 2">
    <name type="scientific">Magnetofaba australis IT-1</name>
    <dbReference type="NCBI Taxonomy" id="1434232"/>
    <lineage>
        <taxon>Bacteria</taxon>
        <taxon>Pseudomonadati</taxon>
        <taxon>Pseudomonadota</taxon>
        <taxon>Magnetococcia</taxon>
        <taxon>Magnetococcales</taxon>
        <taxon>Magnetococcaceae</taxon>
        <taxon>Magnetofaba</taxon>
    </lineage>
</organism>
<evidence type="ECO:0000313" key="2">
    <source>
        <dbReference type="Proteomes" id="UP000194003"/>
    </source>
</evidence>
<name>A0A1Y2K4D8_9PROT</name>
<sequence length="228" mass="26000">MTATQYIYDRFEFSDSYKQELVEFFRHKSNAEIGGYRMYDGSGSHWMQNAVEFADLVFALKAYERDTGKKLKRFLEVGFSAGFTNTILHKFFQFDEIVAVDWVAPWGISTDALVANMRFKNLVYIAGDSTDPNVVRKAAMFGPFDLIHVDGGHEYDVVKSDHANYAPLLAKDGVMAHHDIYASDHAGCAKFWREFRADPATDARWRVEEYFDAGNHTDYGIGALFPRS</sequence>